<dbReference type="InterPro" id="IPR055943">
    <property type="entry name" value="DUF7521"/>
</dbReference>
<keyword evidence="3" id="KW-1185">Reference proteome</keyword>
<reference evidence="2 3" key="1">
    <citation type="journal article" date="2019" name="Int. J. Syst. Evol. Microbiol.">
        <title>The Global Catalogue of Microorganisms (GCM) 10K type strain sequencing project: providing services to taxonomists for standard genome sequencing and annotation.</title>
        <authorList>
            <consortium name="The Broad Institute Genomics Platform"/>
            <consortium name="The Broad Institute Genome Sequencing Center for Infectious Disease"/>
            <person name="Wu L."/>
            <person name="Ma J."/>
        </authorList>
    </citation>
    <scope>NUCLEOTIDE SEQUENCE [LARGE SCALE GENOMIC DNA]</scope>
    <source>
        <strain evidence="2 3">SKJ47</strain>
    </source>
</reference>
<name>A0ABD5UQ10_9EURY</name>
<dbReference type="AlphaFoldDB" id="A0ABD5UQ10"/>
<feature type="transmembrane region" description="Helical" evidence="1">
    <location>
        <begin position="39"/>
        <end position="61"/>
    </location>
</feature>
<protein>
    <submittedName>
        <fullName evidence="2">Uncharacterized protein</fullName>
    </submittedName>
</protein>
<proteinExistence type="predicted"/>
<keyword evidence="1" id="KW-1133">Transmembrane helix</keyword>
<sequence>MQPMEGLYLLATAGLVVAGLTMVALALRAYQETERRAMIHLSIGFALIVAAAIATSVSAFVTDFTGTRSLLTVNSGLTGVGFSFVVYSLITYR</sequence>
<organism evidence="2 3">
    <name type="scientific">Halopenitus salinus</name>
    <dbReference type="NCBI Taxonomy" id="1198295"/>
    <lineage>
        <taxon>Archaea</taxon>
        <taxon>Methanobacteriati</taxon>
        <taxon>Methanobacteriota</taxon>
        <taxon>Stenosarchaea group</taxon>
        <taxon>Halobacteria</taxon>
        <taxon>Halobacteriales</taxon>
        <taxon>Haloferacaceae</taxon>
        <taxon>Halopenitus</taxon>
    </lineage>
</organism>
<keyword evidence="1" id="KW-0812">Transmembrane</keyword>
<feature type="transmembrane region" description="Helical" evidence="1">
    <location>
        <begin position="73"/>
        <end position="92"/>
    </location>
</feature>
<dbReference type="Proteomes" id="UP001596296">
    <property type="component" value="Unassembled WGS sequence"/>
</dbReference>
<accession>A0ABD5UQ10</accession>
<dbReference type="EMBL" id="JBHSXL010000001">
    <property type="protein sequence ID" value="MFC6891228.1"/>
    <property type="molecule type" value="Genomic_DNA"/>
</dbReference>
<keyword evidence="1" id="KW-0472">Membrane</keyword>
<gene>
    <name evidence="2" type="ORF">ACFQE9_01070</name>
</gene>
<evidence type="ECO:0000313" key="2">
    <source>
        <dbReference type="EMBL" id="MFC6891228.1"/>
    </source>
</evidence>
<comment type="caution">
    <text evidence="2">The sequence shown here is derived from an EMBL/GenBank/DDBJ whole genome shotgun (WGS) entry which is preliminary data.</text>
</comment>
<evidence type="ECO:0000313" key="3">
    <source>
        <dbReference type="Proteomes" id="UP001596296"/>
    </source>
</evidence>
<dbReference type="RefSeq" id="WP_379739179.1">
    <property type="nucleotide sequence ID" value="NZ_JBHSVN010000001.1"/>
</dbReference>
<dbReference type="Pfam" id="PF24365">
    <property type="entry name" value="DUF7521"/>
    <property type="match status" value="1"/>
</dbReference>
<feature type="transmembrane region" description="Helical" evidence="1">
    <location>
        <begin position="6"/>
        <end position="27"/>
    </location>
</feature>
<evidence type="ECO:0000256" key="1">
    <source>
        <dbReference type="SAM" id="Phobius"/>
    </source>
</evidence>